<proteinExistence type="predicted"/>
<accession>M0CH02</accession>
<dbReference type="AlphaFoldDB" id="M0CH02"/>
<organism evidence="1 2">
    <name type="scientific">Natrinema limicola JCM 13563</name>
    <dbReference type="NCBI Taxonomy" id="1230457"/>
    <lineage>
        <taxon>Archaea</taxon>
        <taxon>Methanobacteriati</taxon>
        <taxon>Methanobacteriota</taxon>
        <taxon>Stenosarchaea group</taxon>
        <taxon>Halobacteria</taxon>
        <taxon>Halobacteriales</taxon>
        <taxon>Natrialbaceae</taxon>
        <taxon>Natrinema</taxon>
    </lineage>
</organism>
<dbReference type="RefSeq" id="WP_008011652.1">
    <property type="nucleotide sequence ID" value="NZ_AOIT01000031.1"/>
</dbReference>
<sequence length="104" mass="12205">MHTDRSTQQTVRELSDFQRDLLFVFGETGPTKGVAVQDAIEDYYDNEEHHGRLYLNPDELAERGRQTLLQRHEWEAAKLGVSTNAARNHRLKLRVRVQFGRRTR</sequence>
<dbReference type="PATRIC" id="fig|1230457.4.peg.1591"/>
<gene>
    <name evidence="1" type="ORF">C476_07916</name>
</gene>
<evidence type="ECO:0000313" key="1">
    <source>
        <dbReference type="EMBL" id="ELZ21637.1"/>
    </source>
</evidence>
<reference evidence="1 2" key="1">
    <citation type="journal article" date="2014" name="PLoS Genet.">
        <title>Phylogenetically driven sequencing of extremely halophilic archaea reveals strategies for static and dynamic osmo-response.</title>
        <authorList>
            <person name="Becker E.A."/>
            <person name="Seitzer P.M."/>
            <person name="Tritt A."/>
            <person name="Larsen D."/>
            <person name="Krusor M."/>
            <person name="Yao A.I."/>
            <person name="Wu D."/>
            <person name="Madern D."/>
            <person name="Eisen J.A."/>
            <person name="Darling A.E."/>
            <person name="Facciotti M.T."/>
        </authorList>
    </citation>
    <scope>NUCLEOTIDE SEQUENCE [LARGE SCALE GENOMIC DNA]</scope>
    <source>
        <strain evidence="1 2">JCM 13563</strain>
    </source>
</reference>
<protein>
    <submittedName>
        <fullName evidence="1">PadR family transcriptional regulator</fullName>
    </submittedName>
</protein>
<dbReference type="EMBL" id="AOIT01000031">
    <property type="protein sequence ID" value="ELZ21637.1"/>
    <property type="molecule type" value="Genomic_DNA"/>
</dbReference>
<dbReference type="eggNOG" id="arCOG00005">
    <property type="taxonomic scope" value="Archaea"/>
</dbReference>
<dbReference type="STRING" id="1230457.C476_07916"/>
<comment type="caution">
    <text evidence="1">The sequence shown here is derived from an EMBL/GenBank/DDBJ whole genome shotgun (WGS) entry which is preliminary data.</text>
</comment>
<keyword evidence="2" id="KW-1185">Reference proteome</keyword>
<evidence type="ECO:0000313" key="2">
    <source>
        <dbReference type="Proteomes" id="UP000011615"/>
    </source>
</evidence>
<name>M0CH02_9EURY</name>
<dbReference type="Proteomes" id="UP000011615">
    <property type="component" value="Unassembled WGS sequence"/>
</dbReference>